<dbReference type="Pfam" id="PF00691">
    <property type="entry name" value="OmpA"/>
    <property type="match status" value="1"/>
</dbReference>
<protein>
    <submittedName>
        <fullName evidence="3">Chemotaxis protein MotB</fullName>
    </submittedName>
</protein>
<dbReference type="PANTHER" id="PTHR30329:SF21">
    <property type="entry name" value="LIPOPROTEIN YIAD-RELATED"/>
    <property type="match status" value="1"/>
</dbReference>
<dbReference type="InterPro" id="IPR006665">
    <property type="entry name" value="OmpA-like"/>
</dbReference>
<gene>
    <name evidence="3" type="ORF">SAMN05216296_0684</name>
</gene>
<evidence type="ECO:0000313" key="4">
    <source>
        <dbReference type="Proteomes" id="UP000243232"/>
    </source>
</evidence>
<dbReference type="PROSITE" id="PS51123">
    <property type="entry name" value="OMPA_2"/>
    <property type="match status" value="1"/>
</dbReference>
<feature type="domain" description="OmpA-like" evidence="2">
    <location>
        <begin position="54"/>
        <end position="179"/>
    </location>
</feature>
<reference evidence="4" key="1">
    <citation type="submission" date="2016-10" db="EMBL/GenBank/DDBJ databases">
        <authorList>
            <person name="Varghese N."/>
            <person name="Submissions S."/>
        </authorList>
    </citation>
    <scope>NUCLEOTIDE SEQUENCE [LARGE SCALE GENOMIC DNA]</scope>
    <source>
        <strain evidence="4">DSM 17875</strain>
    </source>
</reference>
<dbReference type="Gene3D" id="3.30.1330.60">
    <property type="entry name" value="OmpA-like domain"/>
    <property type="match status" value="1"/>
</dbReference>
<dbReference type="OrthoDB" id="9815217at2"/>
<evidence type="ECO:0000259" key="2">
    <source>
        <dbReference type="PROSITE" id="PS51123"/>
    </source>
</evidence>
<dbReference type="InterPro" id="IPR050330">
    <property type="entry name" value="Bact_OuterMem_StrucFunc"/>
</dbReference>
<organism evidence="3 4">
    <name type="scientific">Pseudomonas pohangensis</name>
    <dbReference type="NCBI Taxonomy" id="364197"/>
    <lineage>
        <taxon>Bacteria</taxon>
        <taxon>Pseudomonadati</taxon>
        <taxon>Pseudomonadota</taxon>
        <taxon>Gammaproteobacteria</taxon>
        <taxon>Pseudomonadales</taxon>
        <taxon>Pseudomonadaceae</taxon>
        <taxon>Pseudomonas</taxon>
    </lineage>
</organism>
<evidence type="ECO:0000256" key="1">
    <source>
        <dbReference type="PROSITE-ProRule" id="PRU00473"/>
    </source>
</evidence>
<dbReference type="STRING" id="364197.SAMN05216296_0684"/>
<keyword evidence="4" id="KW-1185">Reference proteome</keyword>
<sequence>MKKSGKKICFGAAIVALVMLGGCVSKSDYDGLQQEYDILKNEFNADQAQITLLNGELKVTMVNQVLFPEGGYRLSASAREVLAKLVPSLSNFKNTRIVVDGYTDNVPIGPELQREGISSNLQLSSRRADGVVEYLVKQGVNPDLISAQGFGEAHPVASNQTAEGRAQNRRIEVTLVGPGT</sequence>
<dbReference type="Proteomes" id="UP000243232">
    <property type="component" value="Chromosome I"/>
</dbReference>
<dbReference type="EMBL" id="LT629785">
    <property type="protein sequence ID" value="SDT93301.1"/>
    <property type="molecule type" value="Genomic_DNA"/>
</dbReference>
<keyword evidence="1" id="KW-0472">Membrane</keyword>
<accession>A0A1H2EDW9</accession>
<proteinExistence type="predicted"/>
<name>A0A1H2EDW9_9PSED</name>
<dbReference type="AlphaFoldDB" id="A0A1H2EDW9"/>
<dbReference type="RefSeq" id="WP_090193101.1">
    <property type="nucleotide sequence ID" value="NZ_LT629785.1"/>
</dbReference>
<evidence type="ECO:0000313" key="3">
    <source>
        <dbReference type="EMBL" id="SDT93301.1"/>
    </source>
</evidence>
<dbReference type="SUPFAM" id="SSF103088">
    <property type="entry name" value="OmpA-like"/>
    <property type="match status" value="1"/>
</dbReference>
<dbReference type="CDD" id="cd07185">
    <property type="entry name" value="OmpA_C-like"/>
    <property type="match status" value="1"/>
</dbReference>
<dbReference type="PANTHER" id="PTHR30329">
    <property type="entry name" value="STATOR ELEMENT OF FLAGELLAR MOTOR COMPLEX"/>
    <property type="match status" value="1"/>
</dbReference>
<dbReference type="GO" id="GO:0016020">
    <property type="term" value="C:membrane"/>
    <property type="evidence" value="ECO:0007669"/>
    <property type="project" value="UniProtKB-UniRule"/>
</dbReference>
<dbReference type="PROSITE" id="PS51257">
    <property type="entry name" value="PROKAR_LIPOPROTEIN"/>
    <property type="match status" value="1"/>
</dbReference>
<dbReference type="InterPro" id="IPR036737">
    <property type="entry name" value="OmpA-like_sf"/>
</dbReference>